<accession>A0ABX1GVL0</accession>
<sequence length="197" mass="22119">MDRRKALKYSGNLAAIAITAPSLLSLLQSCNQVHRPDWQPEFLTSGEAEFLSNFVDTILPKTDTPGALDVKADIFLDKVFAHLYDAEGQENLRSEILRFNQKCQSNFGKDFSQLSTSDKNQFLRSEEENSGQFGRGVWGTPVGPQEEIGFYRSLKSMTLWAYLSSKEIGENVLNYDPIPGAYDGCVPLKEIGRKWSL</sequence>
<dbReference type="PROSITE" id="PS51257">
    <property type="entry name" value="PROKAR_LIPOPROTEIN"/>
    <property type="match status" value="1"/>
</dbReference>
<dbReference type="EMBL" id="JAAWWL010000002">
    <property type="protein sequence ID" value="NKI33025.1"/>
    <property type="molecule type" value="Genomic_DNA"/>
</dbReference>
<proteinExistence type="predicted"/>
<dbReference type="Pfam" id="PF13618">
    <property type="entry name" value="Gluconate_2-dh3"/>
    <property type="match status" value="1"/>
</dbReference>
<dbReference type="InterPro" id="IPR027056">
    <property type="entry name" value="Gluconate_2DH_su3"/>
</dbReference>
<gene>
    <name evidence="1" type="ORF">HCU67_13790</name>
</gene>
<reference evidence="1 2" key="1">
    <citation type="submission" date="2020-04" db="EMBL/GenBank/DDBJ databases">
        <authorList>
            <person name="Yoon J."/>
        </authorList>
    </citation>
    <scope>NUCLEOTIDE SEQUENCE [LARGE SCALE GENOMIC DNA]</scope>
    <source>
        <strain evidence="1 2">DJ-13</strain>
    </source>
</reference>
<dbReference type="RefSeq" id="WP_168553178.1">
    <property type="nucleotide sequence ID" value="NZ_JAAWWL010000002.1"/>
</dbReference>
<protein>
    <submittedName>
        <fullName evidence="1">Gluconate 2-dehydrogenase subunit 3 family protein</fullName>
    </submittedName>
</protein>
<keyword evidence="2" id="KW-1185">Reference proteome</keyword>
<comment type="caution">
    <text evidence="1">The sequence shown here is derived from an EMBL/GenBank/DDBJ whole genome shotgun (WGS) entry which is preliminary data.</text>
</comment>
<evidence type="ECO:0000313" key="1">
    <source>
        <dbReference type="EMBL" id="NKI33025.1"/>
    </source>
</evidence>
<evidence type="ECO:0000313" key="2">
    <source>
        <dbReference type="Proteomes" id="UP000718451"/>
    </source>
</evidence>
<name>A0ABX1GVL0_9FLAO</name>
<organism evidence="1 2">
    <name type="scientific">Croceivirga thetidis</name>
    <dbReference type="NCBI Taxonomy" id="2721623"/>
    <lineage>
        <taxon>Bacteria</taxon>
        <taxon>Pseudomonadati</taxon>
        <taxon>Bacteroidota</taxon>
        <taxon>Flavobacteriia</taxon>
        <taxon>Flavobacteriales</taxon>
        <taxon>Flavobacteriaceae</taxon>
        <taxon>Croceivirga</taxon>
    </lineage>
</organism>
<dbReference type="Proteomes" id="UP000718451">
    <property type="component" value="Unassembled WGS sequence"/>
</dbReference>